<feature type="coiled-coil region" evidence="2">
    <location>
        <begin position="286"/>
        <end position="320"/>
    </location>
</feature>
<sequence>MGDKKEATDLVRTFIDQRANSIHPIIAVPSHYVAAEQRYVLREEYNELEDTLDEYVEAMKKAQFNIEFDPKNCTWQDVLDQLYLAEQESELKQKTWHRKARRVIAKVGDDINPWLKLIPSENGLSVLNGGLAVFFQAVRRAESNRHDLLEALKDIPAAIQLAADKLTAFPSDIDLKNSVKMLYKTILEELPHLIELLLHRTQSTANSIKDHVGKIKRAKSDLDDRMTTLTQLSTVETLQGVRSVREVQDQSVLLQLSLHQDNRSQQEQLKNEILAAIGPKDAIAPKNALGRLLEDQLEEVARAQEQLKQILRRLEEQRCRARSPDFLSPNDVLDMLHVDLRKPATDLSYVLRQDISFDALSKGQARYLMQREEFKEWFFLPDPGLLAVNGNLGSSRGSKISPLSLVCAEMVKFLEGVDNEVILYFFCSENTMSEKGLPGPQKVMRSLLAQLLAYLSRQSDLLSNHHSLSLAFMESQRWQEQLRSLNLGTLCDTFWNLIQQMRPITVVCIIDGMSCYEKEEWRDDVLFLVGELEEMVRDAKLRPRLKILITYVTQATYPVEKVSSIWLRVGEISQRRVSERLEITWKE</sequence>
<dbReference type="InterPro" id="IPR056884">
    <property type="entry name" value="NPHP3-like_N"/>
</dbReference>
<protein>
    <recommendedName>
        <fullName evidence="3">Nephrocystin 3-like N-terminal domain-containing protein</fullName>
    </recommendedName>
</protein>
<accession>A0A553HKJ6</accession>
<evidence type="ECO:0000256" key="1">
    <source>
        <dbReference type="ARBA" id="ARBA00022737"/>
    </source>
</evidence>
<feature type="domain" description="Nephrocystin 3-like N-terminal" evidence="3">
    <location>
        <begin position="367"/>
        <end position="550"/>
    </location>
</feature>
<organism evidence="4 5">
    <name type="scientific">Xylaria flabelliformis</name>
    <dbReference type="NCBI Taxonomy" id="2512241"/>
    <lineage>
        <taxon>Eukaryota</taxon>
        <taxon>Fungi</taxon>
        <taxon>Dikarya</taxon>
        <taxon>Ascomycota</taxon>
        <taxon>Pezizomycotina</taxon>
        <taxon>Sordariomycetes</taxon>
        <taxon>Xylariomycetidae</taxon>
        <taxon>Xylariales</taxon>
        <taxon>Xylariaceae</taxon>
        <taxon>Xylaria</taxon>
    </lineage>
</organism>
<evidence type="ECO:0000259" key="3">
    <source>
        <dbReference type="Pfam" id="PF24883"/>
    </source>
</evidence>
<evidence type="ECO:0000313" key="4">
    <source>
        <dbReference type="EMBL" id="TRX88466.1"/>
    </source>
</evidence>
<evidence type="ECO:0000256" key="2">
    <source>
        <dbReference type="SAM" id="Coils"/>
    </source>
</evidence>
<comment type="caution">
    <text evidence="4">The sequence shown here is derived from an EMBL/GenBank/DDBJ whole genome shotgun (WGS) entry which is preliminary data.</text>
</comment>
<reference evidence="5" key="1">
    <citation type="submission" date="2019-06" db="EMBL/GenBank/DDBJ databases">
        <title>Draft genome sequence of the griseofulvin-producing fungus Xylaria cubensis strain G536.</title>
        <authorList>
            <person name="Mead M.E."/>
            <person name="Raja H.A."/>
            <person name="Steenwyk J.L."/>
            <person name="Knowles S.L."/>
            <person name="Oberlies N.H."/>
            <person name="Rokas A."/>
        </authorList>
    </citation>
    <scope>NUCLEOTIDE SEQUENCE [LARGE SCALE GENOMIC DNA]</scope>
    <source>
        <strain evidence="5">G536</strain>
    </source>
</reference>
<keyword evidence="5" id="KW-1185">Reference proteome</keyword>
<dbReference type="STRING" id="2512241.A0A553HKJ6"/>
<dbReference type="OrthoDB" id="5419927at2759"/>
<evidence type="ECO:0000313" key="5">
    <source>
        <dbReference type="Proteomes" id="UP000319160"/>
    </source>
</evidence>
<feature type="coiled-coil region" evidence="2">
    <location>
        <begin position="38"/>
        <end position="65"/>
    </location>
</feature>
<proteinExistence type="predicted"/>
<keyword evidence="1" id="KW-0677">Repeat</keyword>
<dbReference type="AlphaFoldDB" id="A0A553HKJ6"/>
<gene>
    <name evidence="4" type="ORF">FHL15_010656</name>
</gene>
<dbReference type="PANTHER" id="PTHR40619:SF3">
    <property type="entry name" value="FUNGAL STAND N-TERMINAL GOODBYE DOMAIN-CONTAINING PROTEIN"/>
    <property type="match status" value="1"/>
</dbReference>
<dbReference type="EMBL" id="VFLP01000087">
    <property type="protein sequence ID" value="TRX88466.1"/>
    <property type="molecule type" value="Genomic_DNA"/>
</dbReference>
<keyword evidence="2" id="KW-0175">Coiled coil</keyword>
<dbReference type="Proteomes" id="UP000319160">
    <property type="component" value="Unassembled WGS sequence"/>
</dbReference>
<name>A0A553HKJ6_9PEZI</name>
<dbReference type="Pfam" id="PF24883">
    <property type="entry name" value="NPHP3_N"/>
    <property type="match status" value="1"/>
</dbReference>
<dbReference type="PANTHER" id="PTHR40619">
    <property type="entry name" value="FUNGAL STAND N-TERMINAL GOODBYE DOMAIN-CONTAINING PROTEIN"/>
    <property type="match status" value="1"/>
</dbReference>